<evidence type="ECO:0000313" key="8">
    <source>
        <dbReference type="EMBL" id="EAD8147550.1"/>
    </source>
</evidence>
<dbReference type="SMART" id="SM00530">
    <property type="entry name" value="HTH_XRE"/>
    <property type="match status" value="1"/>
</dbReference>
<evidence type="ECO:0000313" key="53">
    <source>
        <dbReference type="Proteomes" id="UP000376505"/>
    </source>
</evidence>
<reference evidence="36" key="8">
    <citation type="submission" date="2020-01" db="EMBL/GenBank/DDBJ databases">
        <authorList>
            <consortium name="NCBI Pathogen Detection Project"/>
        </authorList>
    </citation>
    <scope>NUCLEOTIDE SEQUENCE</scope>
    <source>
        <strain evidence="34">09CEB371LM</strain>
        <strain evidence="40">2017-325981-023-01</strain>
        <strain evidence="36">CFIAFB20100120</strain>
        <strain evidence="37">CFIAFB20160038</strain>
        <strain evidence="39">CFIAFB20170037</strain>
        <strain evidence="38">CFIAFB20170045</strain>
        <strain evidence="35">Sam_F526FDD3-C0F7-43DB-B204-E231FEF9C926</strain>
    </source>
</reference>
<evidence type="ECO:0000313" key="71">
    <source>
        <dbReference type="Proteomes" id="UP000548826"/>
    </source>
</evidence>
<dbReference type="EMBL" id="DAAIJL010000022">
    <property type="protein sequence ID" value="HAB8558668.1"/>
    <property type="molecule type" value="Genomic_DNA"/>
</dbReference>
<evidence type="ECO:0000313" key="35">
    <source>
        <dbReference type="EMBL" id="HAA8491578.1"/>
    </source>
</evidence>
<dbReference type="EMBL" id="AANCZP010000008">
    <property type="protein sequence ID" value="EDN8270625.1"/>
    <property type="molecule type" value="Genomic_DNA"/>
</dbReference>
<evidence type="ECO:0000313" key="34">
    <source>
        <dbReference type="EMBL" id="HAA8054402.1"/>
    </source>
</evidence>
<evidence type="ECO:0000313" key="73">
    <source>
        <dbReference type="Proteomes" id="UP000566597"/>
    </source>
</evidence>
<dbReference type="KEGG" id="lmw:LMOSLCC2755_p0017"/>
<dbReference type="EMBL" id="DABJAN010000008">
    <property type="protein sequence ID" value="HAJ9594703.1"/>
    <property type="molecule type" value="Genomic_DNA"/>
</dbReference>
<dbReference type="Proteomes" id="UP000401273">
    <property type="component" value="Unassembled WGS sequence"/>
</dbReference>
<reference evidence="66 67" key="7">
    <citation type="submission" date="2019-04" db="EMBL/GenBank/DDBJ databases">
        <authorList>
            <person name="Ashton P.M."/>
            <person name="Dallman T."/>
            <person name="Nair S."/>
            <person name="De Pinna E."/>
            <person name="Peters T."/>
            <person name="Grant K."/>
        </authorList>
    </citation>
    <scope>NUCLEOTIDE SEQUENCE [LARGE SCALE GENOMIC DNA]</scope>
    <source>
        <strain evidence="22 73">406731</strain>
        <strain evidence="20 71">429821</strain>
        <strain evidence="23 67">562417</strain>
        <strain evidence="24 68">562428</strain>
        <strain evidence="21 66">563356</strain>
        <strain evidence="3 58">688377</strain>
        <strain evidence="28 65">760311</strain>
        <strain evidence="33 64">883775</strain>
        <strain evidence="11">RL15000161</strain>
        <strain evidence="12">RL15000271</strain>
        <strain evidence="13">RL15000286</strain>
    </source>
</reference>
<dbReference type="GeneID" id="93233393"/>
<dbReference type="Gene3D" id="1.10.260.40">
    <property type="entry name" value="lambda repressor-like DNA-binding domains"/>
    <property type="match status" value="1"/>
</dbReference>
<evidence type="ECO:0000313" key="28">
    <source>
        <dbReference type="EMBL" id="ECL0132272.1"/>
    </source>
</evidence>
<dbReference type="EMBL" id="AABDDO010000009">
    <property type="protein sequence ID" value="EAG6764534.1"/>
    <property type="molecule type" value="Genomic_DNA"/>
</dbReference>
<evidence type="ECO:0000313" key="18">
    <source>
        <dbReference type="EMBL" id="EAG6764534.1"/>
    </source>
</evidence>
<evidence type="ECO:0000313" key="37">
    <source>
        <dbReference type="EMBL" id="HAB9177048.1"/>
    </source>
</evidence>
<evidence type="ECO:0000313" key="60">
    <source>
        <dbReference type="Proteomes" id="UP000455569"/>
    </source>
</evidence>
<evidence type="ECO:0000313" key="17">
    <source>
        <dbReference type="EMBL" id="EAG4332605.1"/>
    </source>
</evidence>
<dbReference type="Proteomes" id="UP000389283">
    <property type="component" value="Unassembled WGS sequence"/>
</dbReference>
<dbReference type="Proteomes" id="UP000844415">
    <property type="component" value="Unassembled WGS sequence"/>
</dbReference>
<reference evidence="42 45" key="1">
    <citation type="journal article" date="2018" name="BMC Genomics">
        <title>Genes significantly associated with lineage II food isolates of Listeria monocytogenes.</title>
        <authorList>
            <person name="Pirone-Davies C."/>
            <person name="Chen Y."/>
            <person name="Pightling A."/>
            <person name="Ryan G."/>
            <person name="Wang Y."/>
            <person name="Yao K."/>
            <person name="Hoffmann M."/>
            <person name="Allard M.W."/>
        </authorList>
    </citation>
    <scope>NUCLEOTIDE SEQUENCE [LARGE SCALE GENOMIC DNA]</scope>
    <source>
        <strain evidence="42 45">PNUSAL000550</strain>
    </source>
</reference>
<dbReference type="Proteomes" id="UP000529135">
    <property type="component" value="Unassembled WGS sequence"/>
</dbReference>
<evidence type="ECO:0000313" key="66">
    <source>
        <dbReference type="Proteomes" id="UP000517258"/>
    </source>
</evidence>
<evidence type="ECO:0000313" key="38">
    <source>
        <dbReference type="EMBL" id="HAC0014209.1"/>
    </source>
</evidence>
<dbReference type="EMBL" id="DAAIRR010000007">
    <property type="protein sequence ID" value="HAB9177048.1"/>
    <property type="molecule type" value="Genomic_DNA"/>
</dbReference>
<sequence>MTIQHQFAENLSRLKKEHGLKNHQIAELLNVQTRTVAYYMSGETKPDIEKLIRLATYFHLSIDELVGYVQEDKVWNDLSLKQWLLSLNLRSEEEIAKIKILVDTVETLYPN</sequence>
<dbReference type="EMBL" id="AAJEKY010000014">
    <property type="protein sequence ID" value="ECL0132272.1"/>
    <property type="molecule type" value="Genomic_DNA"/>
</dbReference>
<dbReference type="Proteomes" id="UP000337746">
    <property type="component" value="Unassembled WGS sequence"/>
</dbReference>
<proteinExistence type="predicted"/>
<dbReference type="Proteomes" id="UP000371553">
    <property type="component" value="Unassembled WGS sequence"/>
</dbReference>
<dbReference type="Gene3D" id="1.20.5.170">
    <property type="match status" value="1"/>
</dbReference>
<gene>
    <name evidence="14" type="ORF">A8L61_12390</name>
    <name evidence="18" type="ORF">AF817_15015</name>
    <name evidence="19" type="ORF">AF817_17795</name>
    <name evidence="10" type="ORF">ART25_15020</name>
    <name evidence="4" type="ORF">ARY78_15785</name>
    <name evidence="16" type="ORF">B5K54_15040</name>
    <name evidence="29" type="ORF">BCZ19_15080</name>
    <name evidence="15" type="ORF">BCZ21_14500</name>
    <name evidence="43" type="ORF">BES38_15230</name>
    <name evidence="17" type="ORF">CAV64_15275</name>
    <name evidence="8" type="ORF">CD20_15990</name>
    <name evidence="23" type="ORF">D4271_14600</name>
    <name evidence="20" type="ORF">D4C60_15240</name>
    <name evidence="21" type="ORF">D4D89_14535</name>
    <name evidence="22" type="ORF">D4U23_14240</name>
    <name evidence="24" type="ORF">D5M70_14065</name>
    <name evidence="41" type="ORF">DCK61_15125</name>
    <name evidence="9" type="ORF">DG57_14950</name>
    <name evidence="5" type="ORF">DU018_15105</name>
    <name evidence="42" type="ORF">DYZ80_03078</name>
    <name evidence="3" type="ORF">E0I39_14145</name>
    <name evidence="11" type="ORF">E1V33_14450</name>
    <name evidence="12" type="ORF">E1W43_15610</name>
    <name evidence="13" type="ORF">E1W56_15415</name>
    <name evidence="7" type="ORF">EX365_14540</name>
    <name evidence="6" type="ORF">EXZ73_15420</name>
    <name evidence="25" type="ORF">FA835_15375</name>
    <name evidence="28" type="ORF">FJU19_14305</name>
    <name evidence="26" type="ORF">FNX40_15815</name>
    <name evidence="27" type="ORF">FPL45_15190</name>
    <name evidence="33" type="ORF">G3R95_002898</name>
    <name evidence="34" type="ORF">GHH22_14755</name>
    <name evidence="35" type="ORF">GHO09_13790</name>
    <name evidence="32" type="ORF">GJW51_14315</name>
    <name evidence="30" type="ORF">GQG13_14870</name>
    <name evidence="31" type="ORF">GT011_14865</name>
    <name evidence="36" type="ORF">GYS09_15395</name>
    <name evidence="37" type="ORF">GYU24_15165</name>
    <name evidence="38" type="ORF">GYX23_14565</name>
    <name evidence="39" type="ORF">GYY14_14750</name>
    <name evidence="40" type="ORF">HQN34_002936</name>
</gene>
<dbReference type="EMBL" id="AAISWI010000023">
    <property type="protein sequence ID" value="ECH7212674.1"/>
    <property type="molecule type" value="Genomic_DNA"/>
</dbReference>
<dbReference type="PROSITE" id="PS50943">
    <property type="entry name" value="HTH_CROC1"/>
    <property type="match status" value="1"/>
</dbReference>
<dbReference type="Proteomes" id="UP000548826">
    <property type="component" value="Unassembled WGS sequence"/>
</dbReference>
<dbReference type="GO" id="GO:0003677">
    <property type="term" value="F:DNA binding"/>
    <property type="evidence" value="ECO:0007669"/>
    <property type="project" value="UniProtKB-KW"/>
</dbReference>
<evidence type="ECO:0000313" key="16">
    <source>
        <dbReference type="EMBL" id="EAG2998606.1"/>
    </source>
</evidence>
<evidence type="ECO:0000313" key="26">
    <source>
        <dbReference type="EMBL" id="ECC1558257.1"/>
    </source>
</evidence>
<evidence type="ECO:0000313" key="25">
    <source>
        <dbReference type="EMBL" id="EAK9318476.1"/>
    </source>
</evidence>
<dbReference type="Proteomes" id="UP000467347">
    <property type="component" value="Unassembled WGS sequence"/>
</dbReference>
<feature type="domain" description="HTH cro/C1-type" evidence="2">
    <location>
        <begin position="11"/>
        <end position="65"/>
    </location>
</feature>
<name>A0A255C368_LISMN</name>
<evidence type="ECO:0000313" key="59">
    <source>
        <dbReference type="Proteomes" id="UP000427828"/>
    </source>
</evidence>
<dbReference type="EMBL" id="AAANYR010000010">
    <property type="protein sequence ID" value="EAD5787782.1"/>
    <property type="molecule type" value="Genomic_DNA"/>
</dbReference>
<evidence type="ECO:0000313" key="27">
    <source>
        <dbReference type="EMBL" id="ECH7212674.1"/>
    </source>
</evidence>
<dbReference type="Proteomes" id="UP000517258">
    <property type="component" value="Unassembled WGS sequence"/>
</dbReference>
<reference evidence="41 61" key="3">
    <citation type="submission" date="2018-04" db="EMBL/GenBank/DDBJ databases">
        <title>Genome Analysis of a Prevalent Clone of Listeria monocytogenes Sequence Type 87 in China.</title>
        <authorList>
            <person name="Wang Y."/>
        </authorList>
    </citation>
    <scope>NUCLEOTIDE SEQUENCE [LARGE SCALE GENOMIC DNA]</scope>
    <source>
        <strain evidence="41 61">ICDC_LM1523</strain>
    </source>
</reference>
<dbReference type="Proteomes" id="UP000540117">
    <property type="component" value="Unassembled WGS sequence"/>
</dbReference>
<evidence type="ECO:0000313" key="29">
    <source>
        <dbReference type="EMBL" id="ECX6925979.1"/>
    </source>
</evidence>
<dbReference type="EMBL" id="AANCRK010000009">
    <property type="protein sequence ID" value="EDN7716399.1"/>
    <property type="molecule type" value="Genomic_DNA"/>
</dbReference>
<dbReference type="EMBL" id="AABDDO010000025">
    <property type="protein sequence ID" value="EAG6765063.1"/>
    <property type="molecule type" value="Genomic_DNA"/>
</dbReference>
<geneLocation type="plasmid" evidence="43 44">
    <name>pLM58-55</name>
</geneLocation>
<evidence type="ECO:0000313" key="31">
    <source>
        <dbReference type="EMBL" id="EDN8270625.1"/>
    </source>
</evidence>
<dbReference type="EMBL" id="AAAIXK010000011">
    <property type="protein sequence ID" value="EAC5551878.1"/>
    <property type="molecule type" value="Genomic_DNA"/>
</dbReference>
<dbReference type="EMBL" id="AABEQV010000014">
    <property type="protein sequence ID" value="EAG9858355.1"/>
    <property type="molecule type" value="Genomic_DNA"/>
</dbReference>
<dbReference type="Proteomes" id="UP000410967">
    <property type="component" value="Unassembled WGS sequence"/>
</dbReference>
<evidence type="ECO:0000313" key="57">
    <source>
        <dbReference type="Proteomes" id="UP000410967"/>
    </source>
</evidence>
<dbReference type="EMBL" id="AAASLB010000015">
    <property type="protein sequence ID" value="EAE4943433.1"/>
    <property type="molecule type" value="Genomic_DNA"/>
</dbReference>
<evidence type="ECO:0000313" key="22">
    <source>
        <dbReference type="EMBL" id="EAH0253548.1"/>
    </source>
</evidence>
<evidence type="ECO:0000313" key="10">
    <source>
        <dbReference type="EMBL" id="EAE1340229.1"/>
    </source>
</evidence>
<evidence type="ECO:0000313" key="33">
    <source>
        <dbReference type="EMBL" id="EDP8411318.1"/>
    </source>
</evidence>
<evidence type="ECO:0000313" key="9">
    <source>
        <dbReference type="EMBL" id="EAE0771113.1"/>
    </source>
</evidence>
<dbReference type="EMBL" id="DAAJFY010000015">
    <property type="protein sequence ID" value="HAC0276623.1"/>
    <property type="molecule type" value="Genomic_DNA"/>
</dbReference>
<dbReference type="EMBL" id="AAANYN010000040">
    <property type="protein sequence ID" value="EAD5775664.1"/>
    <property type="molecule type" value="Genomic_DNA"/>
</dbReference>
<evidence type="ECO:0000313" key="39">
    <source>
        <dbReference type="EMBL" id="HAC0276623.1"/>
    </source>
</evidence>
<dbReference type="Proteomes" id="UP000413786">
    <property type="component" value="Unassembled WGS sequence"/>
</dbReference>
<dbReference type="EMBL" id="AAAPCR010000024">
    <property type="protein sequence ID" value="EAD8147550.1"/>
    <property type="molecule type" value="Genomic_DNA"/>
</dbReference>
<dbReference type="EMBL" id="AABBYJ010000015">
    <property type="protein sequence ID" value="EAG4332605.1"/>
    <property type="molecule type" value="Genomic_DNA"/>
</dbReference>
<reference evidence="57 69" key="6">
    <citation type="submission" date="2019-04" db="EMBL/GenBank/DDBJ databases">
        <authorList>
            <consortium name="GenomeTrakr network: Whole genome sequencing for foodborne pathogen traceback"/>
        </authorList>
    </citation>
    <scope>NUCLEOTIDE SEQUENCE [LARGE SCALE GENOMIC DNA]</scope>
    <source>
        <strain evidence="18 69">NRRL B-33244</strain>
        <strain evidence="25 57">PHLUSALM00088</strain>
    </source>
</reference>
<evidence type="ECO:0000313" key="51">
    <source>
        <dbReference type="Proteomes" id="UP000365297"/>
    </source>
</evidence>
<evidence type="ECO:0000313" key="7">
    <source>
        <dbReference type="EMBL" id="EAD5787782.1"/>
    </source>
</evidence>
<dbReference type="EMBL" id="AAIAJJ010000020">
    <property type="protein sequence ID" value="ECC1558257.1"/>
    <property type="molecule type" value="Genomic_DNA"/>
</dbReference>
<reference evidence="47 51" key="5">
    <citation type="submission" date="2018-06" db="EMBL/GenBank/DDBJ databases">
        <authorList>
            <consortium name="GenomeTrakr: Next Generation Sequencing Network for Food Pathogen Tracability"/>
        </authorList>
    </citation>
    <scope>NUCLEOTIDE SEQUENCE [LARGE SCALE GENOMIC DNA]</scope>
    <source>
        <strain evidence="16 72">10B02965A-1</strain>
        <strain evidence="9 55">CFSAN008016</strain>
        <strain evidence="30 60">CFSAN102901</strain>
        <strain evidence="10 54">FDA00006494</strain>
        <strain evidence="4 51">FDA00007096</strain>
        <strain evidence="5 46">FDA00013332</strain>
        <strain evidence="7 48">FDA00013853</strain>
        <strain evidence="26 56">FDA00014370</strain>
        <strain evidence="27 49">FDA00014472</strain>
        <strain evidence="31 62">FDA00015028</strain>
        <strain evidence="17 70">FDA1005580-S054-001</strain>
        <strain evidence="29 59">FLAG-51482A</strain>
        <strain evidence="15 47">FLAG-54356</strain>
        <strain evidence="6 53">FSIS31901579</strain>
        <strain evidence="8 52">NYAG13B12507-5</strain>
        <strain evidence="32 63">OSF101448</strain>
    </source>
</reference>
<dbReference type="EMBL" id="AABAWE010000009">
    <property type="protein sequence ID" value="EAG2088476.1"/>
    <property type="molecule type" value="Genomic_DNA"/>
</dbReference>
<dbReference type="Proteomes" id="UP000358545">
    <property type="component" value="Unassembled WGS sequence"/>
</dbReference>
<evidence type="ECO:0000313" key="4">
    <source>
        <dbReference type="EMBL" id="EAC5551878.1"/>
    </source>
</evidence>
<evidence type="ECO:0000313" key="72">
    <source>
        <dbReference type="Proteomes" id="UP000549379"/>
    </source>
</evidence>
<evidence type="ECO:0000313" key="36">
    <source>
        <dbReference type="EMBL" id="HAB8558668.1"/>
    </source>
</evidence>
<evidence type="ECO:0000313" key="43">
    <source>
        <dbReference type="EMBL" id="UUJ81127.1"/>
    </source>
</evidence>
<dbReference type="EMBL" id="AAAIJX010000013">
    <property type="protein sequence ID" value="EAC4484036.1"/>
    <property type="molecule type" value="Genomic_DNA"/>
</dbReference>
<keyword evidence="1" id="KW-0238">DNA-binding</keyword>
<dbReference type="CDD" id="cd00093">
    <property type="entry name" value="HTH_XRE"/>
    <property type="match status" value="1"/>
</dbReference>
<dbReference type="Proteomes" id="UP000393182">
    <property type="component" value="Unassembled WGS sequence"/>
</dbReference>
<dbReference type="InterPro" id="IPR001387">
    <property type="entry name" value="Cro/C1-type_HTH"/>
</dbReference>
<dbReference type="Pfam" id="PF01381">
    <property type="entry name" value="HTH_3"/>
    <property type="match status" value="1"/>
</dbReference>
<evidence type="ECO:0000313" key="3">
    <source>
        <dbReference type="EMBL" id="EAC4484036.1"/>
    </source>
</evidence>
<dbReference type="Proteomes" id="UP000549379">
    <property type="component" value="Unassembled WGS sequence"/>
</dbReference>
<dbReference type="EMBL" id="AACKDQ010000056">
    <property type="protein sequence ID" value="EAK9318476.1"/>
    <property type="molecule type" value="Genomic_DNA"/>
</dbReference>
<dbReference type="PANTHER" id="PTHR46558">
    <property type="entry name" value="TRACRIPTIONAL REGULATORY PROTEIN-RELATED-RELATED"/>
    <property type="match status" value="1"/>
</dbReference>
<organism evidence="21 66">
    <name type="scientific">Listeria monocytogenes</name>
    <dbReference type="NCBI Taxonomy" id="1639"/>
    <lineage>
        <taxon>Bacteria</taxon>
        <taxon>Bacillati</taxon>
        <taxon>Bacillota</taxon>
        <taxon>Bacilli</taxon>
        <taxon>Bacillales</taxon>
        <taxon>Listeriaceae</taxon>
        <taxon>Listeria</taxon>
    </lineage>
</organism>
<dbReference type="Proteomes" id="UP000467247">
    <property type="component" value="Unassembled WGS sequence"/>
</dbReference>
<evidence type="ECO:0000313" key="62">
    <source>
        <dbReference type="Proteomes" id="UP000467247"/>
    </source>
</evidence>
<dbReference type="Proteomes" id="UP000365297">
    <property type="component" value="Unassembled WGS sequence"/>
</dbReference>
<evidence type="ECO:0000313" key="70">
    <source>
        <dbReference type="Proteomes" id="UP000540117"/>
    </source>
</evidence>
<dbReference type="Proteomes" id="UP000383365">
    <property type="component" value="Unassembled WGS sequence"/>
</dbReference>
<dbReference type="EMBL" id="AAAJKI010000072">
    <property type="protein sequence ID" value="EAC6549686.1"/>
    <property type="molecule type" value="Genomic_DNA"/>
</dbReference>
<dbReference type="EMBL" id="AANOZB010000013">
    <property type="protein sequence ID" value="EDP8411318.1"/>
    <property type="molecule type" value="Genomic_DNA"/>
</dbReference>
<dbReference type="EMBL" id="AAAQJJ010000025">
    <property type="protein sequence ID" value="EAE0771113.1"/>
    <property type="molecule type" value="Genomic_DNA"/>
</dbReference>
<dbReference type="Proteomes" id="UP000331186">
    <property type="component" value="Unassembled WGS sequence"/>
</dbReference>
<evidence type="ECO:0000313" key="69">
    <source>
        <dbReference type="Proteomes" id="UP000535556"/>
    </source>
</evidence>
<dbReference type="Proteomes" id="UP000843503">
    <property type="component" value="Unassembled WGS sequence"/>
</dbReference>
<evidence type="ECO:0000313" key="52">
    <source>
        <dbReference type="Proteomes" id="UP000371553"/>
    </source>
</evidence>
<evidence type="ECO:0000313" key="11">
    <source>
        <dbReference type="EMBL" id="EAE2661358.1"/>
    </source>
</evidence>
<dbReference type="Proteomes" id="UP000388699">
    <property type="component" value="Unassembled WGS sequence"/>
</dbReference>
<evidence type="ECO:0000313" key="24">
    <source>
        <dbReference type="EMBL" id="EAH3128435.1"/>
    </source>
</evidence>
<protein>
    <submittedName>
        <fullName evidence="30">Helix-turn-helix domain-containing protein</fullName>
    </submittedName>
    <submittedName>
        <fullName evidence="26">Helix-turn-helix transcriptional regulator</fullName>
    </submittedName>
    <submittedName>
        <fullName evidence="21">XRE family transcriptional regulator</fullName>
    </submittedName>
</protein>
<evidence type="ECO:0000313" key="67">
    <source>
        <dbReference type="Proteomes" id="UP000525068"/>
    </source>
</evidence>
<evidence type="ECO:0000313" key="21">
    <source>
        <dbReference type="EMBL" id="EAH0219539.1"/>
    </source>
</evidence>
<dbReference type="EMBL" id="AABFMV010000016">
    <property type="protein sequence ID" value="EAH1616645.1"/>
    <property type="molecule type" value="Genomic_DNA"/>
</dbReference>
<dbReference type="EMBL" id="AABGFX010000015">
    <property type="protein sequence ID" value="EAH3128435.1"/>
    <property type="molecule type" value="Genomic_DNA"/>
</dbReference>
<dbReference type="EMBL" id="AANDSR010000014">
    <property type="protein sequence ID" value="EDN9837841.1"/>
    <property type="molecule type" value="Genomic_DNA"/>
</dbReference>
<dbReference type="RefSeq" id="WP_003728486.1">
    <property type="nucleotide sequence ID" value="NC_014495.1"/>
</dbReference>
<evidence type="ECO:0000313" key="40">
    <source>
        <dbReference type="EMBL" id="HAJ9594703.1"/>
    </source>
</evidence>
<dbReference type="Proteomes" id="UP000842809">
    <property type="component" value="Unassembled WGS sequence"/>
</dbReference>
<evidence type="ECO:0000313" key="75">
    <source>
        <dbReference type="Proteomes" id="UP000841146"/>
    </source>
</evidence>
<dbReference type="EMBL" id="AABBHO010000077">
    <property type="protein sequence ID" value="EAG2998606.1"/>
    <property type="molecule type" value="Genomic_DNA"/>
</dbReference>
<evidence type="ECO:0000313" key="30">
    <source>
        <dbReference type="EMBL" id="EDN7716399.1"/>
    </source>
</evidence>
<evidence type="ECO:0000313" key="68">
    <source>
        <dbReference type="Proteomes" id="UP000529135"/>
    </source>
</evidence>
<evidence type="ECO:0000313" key="74">
    <source>
        <dbReference type="Proteomes" id="UP000840567"/>
    </source>
</evidence>
<dbReference type="EMBL" id="QXLS01000013">
    <property type="protein sequence ID" value="RKA04709.1"/>
    <property type="molecule type" value="Genomic_DNA"/>
</dbReference>
<evidence type="ECO:0000313" key="6">
    <source>
        <dbReference type="EMBL" id="EAD5775664.1"/>
    </source>
</evidence>
<reference evidence="14 50" key="4">
    <citation type="submission" date="2018-06" db="EMBL/GenBank/DDBJ databases">
        <authorList>
            <consortium name="PulseNet: The National Subtyping Network for Foodborne Disease Surveillance"/>
            <person name="Tarr C.L."/>
            <person name="Trees E."/>
            <person name="Katz L.S."/>
            <person name="Carleton-Romer H.A."/>
            <person name="Stroika S."/>
            <person name="Kucerova Z."/>
            <person name="Roache K.F."/>
            <person name="Sabol A.L."/>
            <person name="Besser J."/>
            <person name="Gerner-Smidt P."/>
        </authorList>
    </citation>
    <scope>NUCLEOTIDE SEQUENCE [LARGE SCALE GENOMIC DNA]</scope>
    <source>
        <strain evidence="14 50">PNUSAL002180</strain>
    </source>
</reference>
<evidence type="ECO:0000313" key="15">
    <source>
        <dbReference type="EMBL" id="EAG2088476.1"/>
    </source>
</evidence>
<dbReference type="Proteomes" id="UP000841146">
    <property type="component" value="Unassembled WGS sequence"/>
</dbReference>
<dbReference type="EMBL" id="AALAQH010000013">
    <property type="protein sequence ID" value="ECX6925979.1"/>
    <property type="molecule type" value="Genomic_DNA"/>
</dbReference>
<evidence type="ECO:0000313" key="55">
    <source>
        <dbReference type="Proteomes" id="UP000388699"/>
    </source>
</evidence>
<evidence type="ECO:0000313" key="20">
    <source>
        <dbReference type="EMBL" id="EAG9858355.1"/>
    </source>
</evidence>
<dbReference type="Proteomes" id="UP000535556">
    <property type="component" value="Unassembled WGS sequence"/>
</dbReference>
<evidence type="ECO:0000256" key="1">
    <source>
        <dbReference type="ARBA" id="ARBA00023125"/>
    </source>
</evidence>
<dbReference type="EMBL" id="AABAGT010000020">
    <property type="protein sequence ID" value="EAG0868080.1"/>
    <property type="molecule type" value="Genomic_DNA"/>
</dbReference>
<dbReference type="Proteomes" id="UP000376505">
    <property type="component" value="Unassembled WGS sequence"/>
</dbReference>
<evidence type="ECO:0000313" key="23">
    <source>
        <dbReference type="EMBL" id="EAH1616645.1"/>
    </source>
</evidence>
<evidence type="ECO:0000313" key="49">
    <source>
        <dbReference type="Proteomes" id="UP000352246"/>
    </source>
</evidence>
<evidence type="ECO:0000313" key="46">
    <source>
        <dbReference type="Proteomes" id="UP000331186"/>
    </source>
</evidence>
<dbReference type="EMBL" id="DAAJCS010000013">
    <property type="protein sequence ID" value="HAC0014209.1"/>
    <property type="molecule type" value="Genomic_DNA"/>
</dbReference>
<evidence type="ECO:0000313" key="48">
    <source>
        <dbReference type="Proteomes" id="UP000344343"/>
    </source>
</evidence>
<dbReference type="Proteomes" id="UP000344343">
    <property type="component" value="Unassembled WGS sequence"/>
</dbReference>
<evidence type="ECO:0000313" key="64">
    <source>
        <dbReference type="Proteomes" id="UP000470497"/>
    </source>
</evidence>
<dbReference type="SMR" id="A0A255C368"/>
<dbReference type="Proteomes" id="UP000840928">
    <property type="component" value="Unassembled WGS sequence"/>
</dbReference>
<dbReference type="Proteomes" id="UP000193519">
    <property type="component" value="Plasmid pLM58-55"/>
</dbReference>
<dbReference type="EMBL" id="DAAEEB010000014">
    <property type="protein sequence ID" value="HAA8054402.1"/>
    <property type="molecule type" value="Genomic_DNA"/>
</dbReference>
<evidence type="ECO:0000313" key="19">
    <source>
        <dbReference type="EMBL" id="EAG6765063.1"/>
    </source>
</evidence>
<evidence type="ECO:0000313" key="14">
    <source>
        <dbReference type="EMBL" id="EAG0868080.1"/>
    </source>
</evidence>
<evidence type="ECO:0000313" key="42">
    <source>
        <dbReference type="EMBL" id="RKA04709.1"/>
    </source>
</evidence>
<evidence type="ECO:0000313" key="58">
    <source>
        <dbReference type="Proteomes" id="UP000413786"/>
    </source>
</evidence>
<dbReference type="Proteomes" id="UP000470497">
    <property type="component" value="Unassembled WGS sequence"/>
</dbReference>
<dbReference type="Proteomes" id="UP000379076">
    <property type="component" value="Unassembled WGS sequence"/>
</dbReference>
<dbReference type="PANTHER" id="PTHR46558:SF11">
    <property type="entry name" value="HTH-TYPE TRANSCRIPTIONAL REGULATOR XRE"/>
    <property type="match status" value="1"/>
</dbReference>
<evidence type="ECO:0000313" key="47">
    <source>
        <dbReference type="Proteomes" id="UP000337746"/>
    </source>
</evidence>
<dbReference type="Proteomes" id="UP000840039">
    <property type="component" value="Unassembled WGS sequence"/>
</dbReference>
<dbReference type="AlphaFoldDB" id="A0A255C368"/>
<keyword evidence="43" id="KW-0614">Plasmid</keyword>
<evidence type="ECO:0000313" key="65">
    <source>
        <dbReference type="Proteomes" id="UP000478945"/>
    </source>
</evidence>
<reference evidence="43" key="9">
    <citation type="submission" date="2022-06" db="EMBL/GenBank/DDBJ databases">
        <title>Complete genomes of Listeria monocytogenes strains L58-55 and 6179.</title>
        <authorList>
            <person name="Schmitz-Esser S."/>
            <person name="Tibbs-Cortes B.W."/>
        </authorList>
    </citation>
    <scope>NUCLEOTIDE SEQUENCE</scope>
    <source>
        <strain evidence="43">L58-55</strain>
        <plasmid evidence="43">pLM58-55</plasmid>
    </source>
</reference>
<dbReference type="Proteomes" id="UP000352246">
    <property type="component" value="Unassembled WGS sequence"/>
</dbReference>
<evidence type="ECO:0000313" key="32">
    <source>
        <dbReference type="EMBL" id="EDN9837841.1"/>
    </source>
</evidence>
<evidence type="ECO:0000313" key="41">
    <source>
        <dbReference type="EMBL" id="KAA9446532.1"/>
    </source>
</evidence>
<dbReference type="Proteomes" id="UP000478945">
    <property type="component" value="Unassembled WGS sequence"/>
</dbReference>
<dbReference type="EMBL" id="CP098508">
    <property type="protein sequence ID" value="UUJ81127.1"/>
    <property type="molecule type" value="Genomic_DNA"/>
</dbReference>
<dbReference type="Proteomes" id="UP000525068">
    <property type="component" value="Unassembled WGS sequence"/>
</dbReference>
<evidence type="ECO:0000313" key="63">
    <source>
        <dbReference type="Proteomes" id="UP000467347"/>
    </source>
</evidence>
<dbReference type="EMBL" id="AAARLF010000021">
    <property type="protein sequence ID" value="EAE2899360.1"/>
    <property type="molecule type" value="Genomic_DNA"/>
</dbReference>
<dbReference type="Proteomes" id="UP000427828">
    <property type="component" value="Unassembled WGS sequence"/>
</dbReference>
<dbReference type="Proteomes" id="UP000566597">
    <property type="component" value="Unassembled WGS sequence"/>
</dbReference>
<dbReference type="EMBL" id="AABEVI010000014">
    <property type="protein sequence ID" value="EAH0219539.1"/>
    <property type="molecule type" value="Genomic_DNA"/>
</dbReference>
<dbReference type="Proteomes" id="UP000272537">
    <property type="component" value="Unassembled WGS sequence"/>
</dbReference>
<evidence type="ECO:0000313" key="44">
    <source>
        <dbReference type="Proteomes" id="UP000193519"/>
    </source>
</evidence>
<evidence type="ECO:0000313" key="50">
    <source>
        <dbReference type="Proteomes" id="UP000358545"/>
    </source>
</evidence>
<dbReference type="EMBL" id="AABEVT010000010">
    <property type="protein sequence ID" value="EAH0253548.1"/>
    <property type="molecule type" value="Genomic_DNA"/>
</dbReference>
<dbReference type="InterPro" id="IPR010982">
    <property type="entry name" value="Lambda_DNA-bd_dom_sf"/>
</dbReference>
<dbReference type="EMBL" id="AAAQQZ010000010">
    <property type="protein sequence ID" value="EAE1340229.1"/>
    <property type="molecule type" value="Genomic_DNA"/>
</dbReference>
<evidence type="ECO:0000313" key="61">
    <source>
        <dbReference type="Proteomes" id="UP000460224"/>
    </source>
</evidence>
<dbReference type="Proteomes" id="UP000460224">
    <property type="component" value="Unassembled WGS sequence"/>
</dbReference>
<evidence type="ECO:0000313" key="54">
    <source>
        <dbReference type="Proteomes" id="UP000379076"/>
    </source>
</evidence>
<evidence type="ECO:0000313" key="45">
    <source>
        <dbReference type="Proteomes" id="UP000272537"/>
    </source>
</evidence>
<reference evidence="74 75" key="2">
    <citation type="journal article" date="2018" name="Genome Biol.">
        <title>SKESA: strategic k-mer extension for scrupulous assemblies.</title>
        <authorList>
            <person name="Souvorov A."/>
            <person name="Agarwala R."/>
            <person name="Lipman D.J."/>
        </authorList>
    </citation>
    <scope>NUCLEOTIDE SEQUENCE [LARGE SCALE GENOMIC DNA]</scope>
    <source>
        <strain evidence="34">09CEB371LM</strain>
        <strain evidence="40">2017-325981-023-01</strain>
        <strain evidence="36 76">CFIAFB20100120</strain>
        <strain evidence="37">CFIAFB20160038</strain>
        <strain evidence="39">CFIAFB20170037</strain>
        <strain evidence="38 75">CFIAFB20170045</strain>
        <strain evidence="35">Sam_F526FDD3-C0F7-43DB-B204-E231FEF9C926</strain>
    </source>
</reference>
<evidence type="ECO:0000313" key="13">
    <source>
        <dbReference type="EMBL" id="EAE4943433.1"/>
    </source>
</evidence>
<evidence type="ECO:0000313" key="76">
    <source>
        <dbReference type="Proteomes" id="UP000844415"/>
    </source>
</evidence>
<evidence type="ECO:0000313" key="5">
    <source>
        <dbReference type="EMBL" id="EAC6549686.1"/>
    </source>
</evidence>
<evidence type="ECO:0000313" key="56">
    <source>
        <dbReference type="Proteomes" id="UP000389283"/>
    </source>
</evidence>
<dbReference type="Proteomes" id="UP000455569">
    <property type="component" value="Unassembled WGS sequence"/>
</dbReference>
<dbReference type="EMBL" id="QDAY01000008">
    <property type="protein sequence ID" value="KAA9446532.1"/>
    <property type="molecule type" value="Genomic_DNA"/>
</dbReference>
<evidence type="ECO:0000313" key="12">
    <source>
        <dbReference type="EMBL" id="EAE2899360.1"/>
    </source>
</evidence>
<dbReference type="Proteomes" id="UP000840567">
    <property type="component" value="Unassembled WGS sequence"/>
</dbReference>
<dbReference type="EMBL" id="AAARIE010000028">
    <property type="protein sequence ID" value="EAE2661358.1"/>
    <property type="molecule type" value="Genomic_DNA"/>
</dbReference>
<dbReference type="SUPFAM" id="SSF47413">
    <property type="entry name" value="lambda repressor-like DNA-binding domains"/>
    <property type="match status" value="1"/>
</dbReference>
<dbReference type="EMBL" id="DAAEQL010000010">
    <property type="protein sequence ID" value="HAA8491578.1"/>
    <property type="molecule type" value="Genomic_DNA"/>
</dbReference>
<accession>A0A255C368</accession>
<evidence type="ECO:0000259" key="2">
    <source>
        <dbReference type="PROSITE" id="PS50943"/>
    </source>
</evidence>